<dbReference type="EMBL" id="LAZR01019088">
    <property type="protein sequence ID" value="KKL93831.1"/>
    <property type="molecule type" value="Genomic_DNA"/>
</dbReference>
<reference evidence="1" key="1">
    <citation type="journal article" date="2015" name="Nature">
        <title>Complex archaea that bridge the gap between prokaryotes and eukaryotes.</title>
        <authorList>
            <person name="Spang A."/>
            <person name="Saw J.H."/>
            <person name="Jorgensen S.L."/>
            <person name="Zaremba-Niedzwiedzka K."/>
            <person name="Martijn J."/>
            <person name="Lind A.E."/>
            <person name="van Eijk R."/>
            <person name="Schleper C."/>
            <person name="Guy L."/>
            <person name="Ettema T.J."/>
        </authorList>
    </citation>
    <scope>NUCLEOTIDE SEQUENCE</scope>
</reference>
<evidence type="ECO:0008006" key="2">
    <source>
        <dbReference type="Google" id="ProtNLM"/>
    </source>
</evidence>
<sequence length="133" mass="15917">MRDTIFVGTTTMVTEECCVCGMMFAMTQDFNRLHRNNHIGWYCPAGHIQYYLVESEEEKLQERLANTQEEVNRERTWRKRAEQKTKTTEYQRNAFMGLLNKTKKAISCGKCPCCRRNFQNLQRHMIKQHPEYK</sequence>
<dbReference type="AlphaFoldDB" id="A0A0F9GT73"/>
<name>A0A0F9GT73_9ZZZZ</name>
<evidence type="ECO:0000313" key="1">
    <source>
        <dbReference type="EMBL" id="KKL93831.1"/>
    </source>
</evidence>
<gene>
    <name evidence="1" type="ORF">LCGC14_1870780</name>
</gene>
<organism evidence="1">
    <name type="scientific">marine sediment metagenome</name>
    <dbReference type="NCBI Taxonomy" id="412755"/>
    <lineage>
        <taxon>unclassified sequences</taxon>
        <taxon>metagenomes</taxon>
        <taxon>ecological metagenomes</taxon>
    </lineage>
</organism>
<protein>
    <recommendedName>
        <fullName evidence="2">C2H2-type domain-containing protein</fullName>
    </recommendedName>
</protein>
<comment type="caution">
    <text evidence="1">The sequence shown here is derived from an EMBL/GenBank/DDBJ whole genome shotgun (WGS) entry which is preliminary data.</text>
</comment>
<proteinExistence type="predicted"/>
<accession>A0A0F9GT73</accession>